<evidence type="ECO:0000313" key="3">
    <source>
        <dbReference type="Proteomes" id="UP001365405"/>
    </source>
</evidence>
<evidence type="ECO:0000256" key="1">
    <source>
        <dbReference type="SAM" id="Phobius"/>
    </source>
</evidence>
<keyword evidence="1" id="KW-0812">Transmembrane</keyword>
<reference evidence="2 3" key="1">
    <citation type="submission" date="2024-04" db="EMBL/GenBank/DDBJ databases">
        <title>Novel species of the genus Ideonella isolated from streams.</title>
        <authorList>
            <person name="Lu H."/>
        </authorList>
    </citation>
    <scope>NUCLEOTIDE SEQUENCE [LARGE SCALE GENOMIC DNA]</scope>
    <source>
        <strain evidence="2 3">DXS22W</strain>
    </source>
</reference>
<dbReference type="Proteomes" id="UP001365405">
    <property type="component" value="Unassembled WGS sequence"/>
</dbReference>
<feature type="transmembrane region" description="Helical" evidence="1">
    <location>
        <begin position="74"/>
        <end position="95"/>
    </location>
</feature>
<feature type="transmembrane region" description="Helical" evidence="1">
    <location>
        <begin position="41"/>
        <end position="62"/>
    </location>
</feature>
<comment type="caution">
    <text evidence="2">The sequence shown here is derived from an EMBL/GenBank/DDBJ whole genome shotgun (WGS) entry which is preliminary data.</text>
</comment>
<dbReference type="InterPro" id="IPR016768">
    <property type="entry name" value="UCP019883"/>
</dbReference>
<gene>
    <name evidence="2" type="ORF">AACH10_19215</name>
</gene>
<keyword evidence="1" id="KW-1133">Transmembrane helix</keyword>
<dbReference type="EMBL" id="JBBUTH010000009">
    <property type="protein sequence ID" value="MEK8052391.1"/>
    <property type="molecule type" value="Genomic_DNA"/>
</dbReference>
<organism evidence="2 3">
    <name type="scientific">Pseudaquabacterium inlustre</name>
    <dbReference type="NCBI Taxonomy" id="2984192"/>
    <lineage>
        <taxon>Bacteria</taxon>
        <taxon>Pseudomonadati</taxon>
        <taxon>Pseudomonadota</taxon>
        <taxon>Betaproteobacteria</taxon>
        <taxon>Burkholderiales</taxon>
        <taxon>Sphaerotilaceae</taxon>
        <taxon>Pseudaquabacterium</taxon>
    </lineage>
</organism>
<keyword evidence="1" id="KW-0472">Membrane</keyword>
<name>A0ABU9CKM9_9BURK</name>
<evidence type="ECO:0000313" key="2">
    <source>
        <dbReference type="EMBL" id="MEK8052391.1"/>
    </source>
</evidence>
<sequence>MSTTAQAWLLLLLGFVAANLPFVTERVLLVGPLRAPKALGWRLLELVLLTGVTVGLGMLIEARIGQRSPQGSQFYAVALCLMLTFAFPGFTWRYLRRGHDD</sequence>
<dbReference type="PIRSF" id="PIRSF019883">
    <property type="entry name" value="UCP019883"/>
    <property type="match status" value="1"/>
</dbReference>
<proteinExistence type="predicted"/>
<keyword evidence="3" id="KW-1185">Reference proteome</keyword>
<dbReference type="Pfam" id="PF10993">
    <property type="entry name" value="DUF2818"/>
    <property type="match status" value="1"/>
</dbReference>
<accession>A0ABU9CKM9</accession>
<dbReference type="RefSeq" id="WP_341412101.1">
    <property type="nucleotide sequence ID" value="NZ_JBBUTH010000009.1"/>
</dbReference>
<protein>
    <submittedName>
        <fullName evidence="2">DUF2818 family protein</fullName>
    </submittedName>
</protein>